<sequence>MDDHRRLKAIQTSHQGLQLENYLNDSCISLHSINIEPETEPETTCHSEQEQCNIFDDEGDSFNPILDDFCPDQSSETVKNQVVGLVSNLLGLGIPISTISIITDNIEEIVNSIFDEIRKIIAKHVNEEWIFFSTKVLASFKEISSVYKIKKHFSKDMVKAKEISIGVIKFLIDQEILMYKKI</sequence>
<dbReference type="AlphaFoldDB" id="A0A9P0BGN2"/>
<protein>
    <submittedName>
        <fullName evidence="1">Uncharacterized protein</fullName>
    </submittedName>
</protein>
<reference evidence="1" key="1">
    <citation type="submission" date="2021-12" db="EMBL/GenBank/DDBJ databases">
        <authorList>
            <person name="King R."/>
        </authorList>
    </citation>
    <scope>NUCLEOTIDE SEQUENCE</scope>
</reference>
<evidence type="ECO:0000313" key="1">
    <source>
        <dbReference type="EMBL" id="CAH0562817.1"/>
    </source>
</evidence>
<keyword evidence="2" id="KW-1185">Reference proteome</keyword>
<name>A0A9P0BGN2_BRAAE</name>
<dbReference type="Proteomes" id="UP001154078">
    <property type="component" value="Chromosome 8"/>
</dbReference>
<dbReference type="EMBL" id="OV121139">
    <property type="protein sequence ID" value="CAH0562817.1"/>
    <property type="molecule type" value="Genomic_DNA"/>
</dbReference>
<gene>
    <name evidence="1" type="ORF">MELIAE_LOCUS11837</name>
</gene>
<organism evidence="1 2">
    <name type="scientific">Brassicogethes aeneus</name>
    <name type="common">Rape pollen beetle</name>
    <name type="synonym">Meligethes aeneus</name>
    <dbReference type="NCBI Taxonomy" id="1431903"/>
    <lineage>
        <taxon>Eukaryota</taxon>
        <taxon>Metazoa</taxon>
        <taxon>Ecdysozoa</taxon>
        <taxon>Arthropoda</taxon>
        <taxon>Hexapoda</taxon>
        <taxon>Insecta</taxon>
        <taxon>Pterygota</taxon>
        <taxon>Neoptera</taxon>
        <taxon>Endopterygota</taxon>
        <taxon>Coleoptera</taxon>
        <taxon>Polyphaga</taxon>
        <taxon>Cucujiformia</taxon>
        <taxon>Nitidulidae</taxon>
        <taxon>Meligethinae</taxon>
        <taxon>Brassicogethes</taxon>
    </lineage>
</organism>
<accession>A0A9P0BGN2</accession>
<proteinExistence type="predicted"/>
<evidence type="ECO:0000313" key="2">
    <source>
        <dbReference type="Proteomes" id="UP001154078"/>
    </source>
</evidence>